<keyword evidence="3" id="KW-0489">Methyltransferase</keyword>
<dbReference type="InterPro" id="IPR006342">
    <property type="entry name" value="FkbM_mtfrase"/>
</dbReference>
<organism evidence="3 4">
    <name type="scientific">Musicola paradisiaca (strain Ech703)</name>
    <name type="common">Dickeya paradisiaca</name>
    <name type="synonym">Dickeya dadantii</name>
    <dbReference type="NCBI Taxonomy" id="579405"/>
    <lineage>
        <taxon>Bacteria</taxon>
        <taxon>Pseudomonadati</taxon>
        <taxon>Pseudomonadota</taxon>
        <taxon>Gammaproteobacteria</taxon>
        <taxon>Enterobacterales</taxon>
        <taxon>Pectobacteriaceae</taxon>
        <taxon>Musicola</taxon>
    </lineage>
</organism>
<dbReference type="Proteomes" id="UP000002734">
    <property type="component" value="Chromosome"/>
</dbReference>
<dbReference type="HOGENOM" id="CLU_638941_0_0_6"/>
<dbReference type="GO" id="GO:0032259">
    <property type="term" value="P:methylation"/>
    <property type="evidence" value="ECO:0007669"/>
    <property type="project" value="UniProtKB-KW"/>
</dbReference>
<dbReference type="RefSeq" id="WP_015854363.1">
    <property type="nucleotide sequence ID" value="NC_012880.1"/>
</dbReference>
<dbReference type="InterPro" id="IPR052514">
    <property type="entry name" value="SAM-dependent_MTase"/>
</dbReference>
<keyword evidence="4" id="KW-1185">Reference proteome</keyword>
<keyword evidence="3" id="KW-0808">Transferase</keyword>
<dbReference type="PANTHER" id="PTHR34203:SF15">
    <property type="entry name" value="SLL1173 PROTEIN"/>
    <property type="match status" value="1"/>
</dbReference>
<dbReference type="Gene3D" id="3.40.50.150">
    <property type="entry name" value="Vaccinia Virus protein VP39"/>
    <property type="match status" value="1"/>
</dbReference>
<dbReference type="SUPFAM" id="SSF53335">
    <property type="entry name" value="S-adenosyl-L-methionine-dependent methyltransferases"/>
    <property type="match status" value="1"/>
</dbReference>
<dbReference type="eggNOG" id="COG2242">
    <property type="taxonomic scope" value="Bacteria"/>
</dbReference>
<accession>C6CAF9</accession>
<evidence type="ECO:0000313" key="3">
    <source>
        <dbReference type="EMBL" id="ACS86457.1"/>
    </source>
</evidence>
<dbReference type="InterPro" id="IPR029063">
    <property type="entry name" value="SAM-dependent_MTases_sf"/>
</dbReference>
<dbReference type="Pfam" id="PF05050">
    <property type="entry name" value="Methyltransf_21"/>
    <property type="match status" value="1"/>
</dbReference>
<evidence type="ECO:0000256" key="1">
    <source>
        <dbReference type="SAM" id="Coils"/>
    </source>
</evidence>
<dbReference type="STRING" id="579405.Dd703_2680"/>
<dbReference type="GO" id="GO:0008168">
    <property type="term" value="F:methyltransferase activity"/>
    <property type="evidence" value="ECO:0007669"/>
    <property type="project" value="UniProtKB-KW"/>
</dbReference>
<evidence type="ECO:0000259" key="2">
    <source>
        <dbReference type="Pfam" id="PF05050"/>
    </source>
</evidence>
<dbReference type="AlphaFoldDB" id="C6CAF9"/>
<feature type="domain" description="Methyltransferase FkbM" evidence="2">
    <location>
        <begin position="262"/>
        <end position="406"/>
    </location>
</feature>
<dbReference type="NCBIfam" id="TIGR01444">
    <property type="entry name" value="fkbM_fam"/>
    <property type="match status" value="1"/>
</dbReference>
<feature type="coiled-coil region" evidence="1">
    <location>
        <begin position="159"/>
        <end position="186"/>
    </location>
</feature>
<dbReference type="EMBL" id="CP001654">
    <property type="protein sequence ID" value="ACS86457.1"/>
    <property type="molecule type" value="Genomic_DNA"/>
</dbReference>
<protein>
    <submittedName>
        <fullName evidence="3">Methyltransferase FkbM family</fullName>
    </submittedName>
</protein>
<evidence type="ECO:0000313" key="4">
    <source>
        <dbReference type="Proteomes" id="UP000002734"/>
    </source>
</evidence>
<keyword evidence="1" id="KW-0175">Coiled coil</keyword>
<reference evidence="3" key="1">
    <citation type="submission" date="2009-06" db="EMBL/GenBank/DDBJ databases">
        <title>Complete sequence of Dickeya dadantii Ech703.</title>
        <authorList>
            <consortium name="US DOE Joint Genome Institute"/>
            <person name="Lucas S."/>
            <person name="Copeland A."/>
            <person name="Lapidus A."/>
            <person name="Glavina del Rio T."/>
            <person name="Dalin E."/>
            <person name="Tice H."/>
            <person name="Bruce D."/>
            <person name="Goodwin L."/>
            <person name="Pitluck S."/>
            <person name="Chertkov O."/>
            <person name="Brettin T."/>
            <person name="Detter J.C."/>
            <person name="Han C."/>
            <person name="Larimer F."/>
            <person name="Land M."/>
            <person name="Hauser L."/>
            <person name="Kyrpides N."/>
            <person name="Mikhailova N."/>
            <person name="Balakrishnan V."/>
            <person name="Glasner J."/>
            <person name="Perna N.T."/>
        </authorList>
    </citation>
    <scope>NUCLEOTIDE SEQUENCE [LARGE SCALE GENOMIC DNA]</scope>
    <source>
        <strain evidence="3">Ech703</strain>
    </source>
</reference>
<dbReference type="PANTHER" id="PTHR34203">
    <property type="entry name" value="METHYLTRANSFERASE, FKBM FAMILY PROTEIN"/>
    <property type="match status" value="1"/>
</dbReference>
<dbReference type="KEGG" id="dda:Dd703_2680"/>
<proteinExistence type="predicted"/>
<gene>
    <name evidence="3" type="ordered locus">Dd703_2680</name>
</gene>
<sequence>MMNIHSLYIAGISKAKTKFIMNPLRRVLFKFMRPYFTELVNDINKIEVLESKLHHHIKVAEQNAHSVEERFKHHRDILEGLSGHINDVDSRVVPIENSISAQGKDVDAIAHRFNTIEGYTRNYGVIGKDLEAMSHRFDTIESRLNKDIIDRFDAVSFELQDHFAQLNDLRNERRDDEKDVAHHELALANTEFGVLIVKQGEIISDSVLSGKYWDAHILELAEKVAKIKSGVAIDVGGHLGTMAIAFATYFDSVNCFEPNDFNCRILRANTEINGVKNINLYNNGLYSKATSLSLASQERQEIALPLNTEGDFDGASAVNLGAYSFSEGGTGVFSHEARTLDSYKFEHVVFIKIDVQGADGEVILGSLDTLERCHPVVVFEWEEHLSINFSVRFNELKAELEKLEYEVVPLKVHNEKQIDYVCYPSWYLK</sequence>
<name>C6CAF9_MUSP7</name>